<dbReference type="Proteomes" id="UP000654075">
    <property type="component" value="Unassembled WGS sequence"/>
</dbReference>
<dbReference type="GO" id="GO:0005509">
    <property type="term" value="F:calcium ion binding"/>
    <property type="evidence" value="ECO:0007669"/>
    <property type="project" value="InterPro"/>
</dbReference>
<dbReference type="AlphaFoldDB" id="A0A813G5I6"/>
<dbReference type="InterPro" id="IPR002048">
    <property type="entry name" value="EF_hand_dom"/>
</dbReference>
<evidence type="ECO:0000259" key="2">
    <source>
        <dbReference type="PROSITE" id="PS50222"/>
    </source>
</evidence>
<sequence>LEAAGLGLSDALALFLAPGEKDLSAEQWLDAASSLPLGTSRAEMQQLFSKVDAECTGRVALALLEEGVSRASTAVCCTLPPWIAAAFTQRDVGGRIVRELQRRSADGMRLAPESAFRRVIMETERYLTSDQLNSLVLMADKNSSGLIDYEEFASRFISPGPLRVPGGVTAAPAIDVGNPSPEEIQAVGARVATVLEAHRMPAESLPALLALWGGDLDLQTEAGLLASLPLGMSRLEAEAQLQATGSVSAFAARVSELRSLGVWKSHCEWAAANIPGLALRSVLQSQVIEAESRTLEPADFMQALAAAGVAQANLQPAMWLTQKTGQGDVRVAEFLASFGGNTPAGTKQKKRGMLWRMMGR</sequence>
<dbReference type="PROSITE" id="PS00018">
    <property type="entry name" value="EF_HAND_1"/>
    <property type="match status" value="1"/>
</dbReference>
<dbReference type="EMBL" id="CAJNNV010027415">
    <property type="protein sequence ID" value="CAE8620318.1"/>
    <property type="molecule type" value="Genomic_DNA"/>
</dbReference>
<keyword evidence="4" id="KW-1185">Reference proteome</keyword>
<dbReference type="InterPro" id="IPR011992">
    <property type="entry name" value="EF-hand-dom_pair"/>
</dbReference>
<gene>
    <name evidence="3" type="ORF">PGLA1383_LOCUS37881</name>
</gene>
<comment type="caution">
    <text evidence="3">The sequence shown here is derived from an EMBL/GenBank/DDBJ whole genome shotgun (WGS) entry which is preliminary data.</text>
</comment>
<dbReference type="PROSITE" id="PS50222">
    <property type="entry name" value="EF_HAND_2"/>
    <property type="match status" value="1"/>
</dbReference>
<reference evidence="3" key="1">
    <citation type="submission" date="2021-02" db="EMBL/GenBank/DDBJ databases">
        <authorList>
            <person name="Dougan E. K."/>
            <person name="Rhodes N."/>
            <person name="Thang M."/>
            <person name="Chan C."/>
        </authorList>
    </citation>
    <scope>NUCLEOTIDE SEQUENCE</scope>
</reference>
<feature type="non-terminal residue" evidence="3">
    <location>
        <position position="1"/>
    </location>
</feature>
<keyword evidence="1" id="KW-0106">Calcium</keyword>
<organism evidence="3 4">
    <name type="scientific">Polarella glacialis</name>
    <name type="common">Dinoflagellate</name>
    <dbReference type="NCBI Taxonomy" id="89957"/>
    <lineage>
        <taxon>Eukaryota</taxon>
        <taxon>Sar</taxon>
        <taxon>Alveolata</taxon>
        <taxon>Dinophyceae</taxon>
        <taxon>Suessiales</taxon>
        <taxon>Suessiaceae</taxon>
        <taxon>Polarella</taxon>
    </lineage>
</organism>
<evidence type="ECO:0000313" key="4">
    <source>
        <dbReference type="Proteomes" id="UP000654075"/>
    </source>
</evidence>
<proteinExistence type="predicted"/>
<dbReference type="InterPro" id="IPR018247">
    <property type="entry name" value="EF_Hand_1_Ca_BS"/>
</dbReference>
<name>A0A813G5I6_POLGL</name>
<dbReference type="OrthoDB" id="248923at2759"/>
<accession>A0A813G5I6</accession>
<evidence type="ECO:0000256" key="1">
    <source>
        <dbReference type="ARBA" id="ARBA00022837"/>
    </source>
</evidence>
<evidence type="ECO:0000313" key="3">
    <source>
        <dbReference type="EMBL" id="CAE8620318.1"/>
    </source>
</evidence>
<dbReference type="Gene3D" id="1.10.238.10">
    <property type="entry name" value="EF-hand"/>
    <property type="match status" value="1"/>
</dbReference>
<dbReference type="SUPFAM" id="SSF47473">
    <property type="entry name" value="EF-hand"/>
    <property type="match status" value="1"/>
</dbReference>
<feature type="domain" description="EF-hand" evidence="2">
    <location>
        <begin position="127"/>
        <end position="162"/>
    </location>
</feature>
<protein>
    <recommendedName>
        <fullName evidence="2">EF-hand domain-containing protein</fullName>
    </recommendedName>
</protein>